<feature type="transmembrane region" description="Helical" evidence="1">
    <location>
        <begin position="154"/>
        <end position="180"/>
    </location>
</feature>
<evidence type="ECO:0000256" key="1">
    <source>
        <dbReference type="SAM" id="Phobius"/>
    </source>
</evidence>
<evidence type="ECO:0000313" key="3">
    <source>
        <dbReference type="Proteomes" id="UP001652461"/>
    </source>
</evidence>
<keyword evidence="1" id="KW-0472">Membrane</keyword>
<evidence type="ECO:0000313" key="2">
    <source>
        <dbReference type="EMBL" id="MCU6696491.1"/>
    </source>
</evidence>
<dbReference type="Pfam" id="PF19528">
    <property type="entry name" value="DUF6056"/>
    <property type="match status" value="1"/>
</dbReference>
<feature type="transmembrane region" description="Helical" evidence="1">
    <location>
        <begin position="97"/>
        <end position="117"/>
    </location>
</feature>
<organism evidence="2 3">
    <name type="scientific">Laedolimicola ammoniilytica</name>
    <dbReference type="NCBI Taxonomy" id="2981771"/>
    <lineage>
        <taxon>Bacteria</taxon>
        <taxon>Bacillati</taxon>
        <taxon>Bacillota</taxon>
        <taxon>Clostridia</taxon>
        <taxon>Lachnospirales</taxon>
        <taxon>Lachnospiraceae</taxon>
        <taxon>Laedolimicola</taxon>
    </lineage>
</organism>
<accession>A0ABT2RW23</accession>
<dbReference type="Proteomes" id="UP001652461">
    <property type="component" value="Unassembled WGS sequence"/>
</dbReference>
<gene>
    <name evidence="2" type="ORF">OCV63_06205</name>
</gene>
<feature type="transmembrane region" description="Helical" evidence="1">
    <location>
        <begin position="234"/>
        <end position="251"/>
    </location>
</feature>
<proteinExistence type="predicted"/>
<feature type="transmembrane region" description="Helical" evidence="1">
    <location>
        <begin position="12"/>
        <end position="32"/>
    </location>
</feature>
<keyword evidence="1" id="KW-0812">Transmembrane</keyword>
<reference evidence="2 3" key="1">
    <citation type="journal article" date="2021" name="ISME Commun">
        <title>Automated analysis of genomic sequences facilitates high-throughput and comprehensive description of bacteria.</title>
        <authorList>
            <person name="Hitch T.C.A."/>
        </authorList>
    </citation>
    <scope>NUCLEOTIDE SEQUENCE [LARGE SCALE GENOMIC DNA]</scope>
    <source>
        <strain evidence="2 3">Sanger_04</strain>
    </source>
</reference>
<name>A0ABT2RW23_9FIRM</name>
<feature type="transmembrane region" description="Helical" evidence="1">
    <location>
        <begin position="386"/>
        <end position="404"/>
    </location>
</feature>
<protein>
    <submittedName>
        <fullName evidence="2">DUF6056 family protein</fullName>
    </submittedName>
</protein>
<keyword evidence="1" id="KW-1133">Transmembrane helix</keyword>
<comment type="caution">
    <text evidence="2">The sequence shown here is derived from an EMBL/GenBank/DDBJ whole genome shotgun (WGS) entry which is preliminary data.</text>
</comment>
<feature type="transmembrane region" description="Helical" evidence="1">
    <location>
        <begin position="346"/>
        <end position="366"/>
    </location>
</feature>
<dbReference type="EMBL" id="JAOQKC010000006">
    <property type="protein sequence ID" value="MCU6696491.1"/>
    <property type="molecule type" value="Genomic_DNA"/>
</dbReference>
<dbReference type="InterPro" id="IPR045691">
    <property type="entry name" value="DUF6056"/>
</dbReference>
<feature type="transmembrane region" description="Helical" evidence="1">
    <location>
        <begin position="318"/>
        <end position="340"/>
    </location>
</feature>
<feature type="transmembrane region" description="Helical" evidence="1">
    <location>
        <begin position="129"/>
        <end position="148"/>
    </location>
</feature>
<keyword evidence="3" id="KW-1185">Reference proteome</keyword>
<sequence>MKRYFQASGLARLCFLTVLVLILTTLPLLYIARYDHSSADDYTYGNYTHQVWEETHSPVRLIGAAFQTSHDFWYTYQGPFASAFFMSLQPSVISERLYGLTAWLMLGMLIASHFLFFKVLLGDYLGAKPVHYITIAAAFLVLCIQTMPDPVEAYYWYVGSVHYTFMYSCMLFLLSCLMLFLKTSSRIRGALLLFLACLLGLICGGSNFITALQTPVLLCLFGGFCLFYRNRKALWCLLPLGFTLTGLYFNVTAPGNTVRQGEISPLSPVTAIYDSFRYAVTYFKEWTNIYFLLLLLFLTPVIWHFVSRSHRRYPLPGLVIFLSFCGYACMFTPSVYSLGFAGYARVLNIIMCALYLFLFLDLIYFLGWLASKTTVSVSNPAFRKPFLQSWYTGIAVTTLVALFFTKPDQITSFSAVNALYKGYAQSYHQENLDRISMLSLEGVDEVWVPNFSVEPHLLFFDNLDTDETCWKNQAVAEWFGKKVVHMVEVYQLDHENVQ</sequence>
<dbReference type="RefSeq" id="WP_158362827.1">
    <property type="nucleotide sequence ID" value="NZ_JAOQKC010000006.1"/>
</dbReference>
<feature type="transmembrane region" description="Helical" evidence="1">
    <location>
        <begin position="289"/>
        <end position="306"/>
    </location>
</feature>